<organism evidence="4">
    <name type="scientific">Ditylum brightwellii</name>
    <dbReference type="NCBI Taxonomy" id="49249"/>
    <lineage>
        <taxon>Eukaryota</taxon>
        <taxon>Sar</taxon>
        <taxon>Stramenopiles</taxon>
        <taxon>Ochrophyta</taxon>
        <taxon>Bacillariophyta</taxon>
        <taxon>Mediophyceae</taxon>
        <taxon>Lithodesmiophycidae</taxon>
        <taxon>Lithodesmiales</taxon>
        <taxon>Lithodesmiaceae</taxon>
        <taxon>Ditylum</taxon>
    </lineage>
</organism>
<dbReference type="SUPFAM" id="SSF51905">
    <property type="entry name" value="FAD/NAD(P)-binding domain"/>
    <property type="match status" value="1"/>
</dbReference>
<evidence type="ECO:0000256" key="2">
    <source>
        <dbReference type="ARBA" id="ARBA00023033"/>
    </source>
</evidence>
<evidence type="ECO:0000313" key="4">
    <source>
        <dbReference type="EMBL" id="CAD9324570.1"/>
    </source>
</evidence>
<feature type="domain" description="FAD-binding" evidence="3">
    <location>
        <begin position="57"/>
        <end position="233"/>
    </location>
</feature>
<dbReference type="PANTHER" id="PTHR13789">
    <property type="entry name" value="MONOOXYGENASE"/>
    <property type="match status" value="1"/>
</dbReference>
<dbReference type="InterPro" id="IPR002938">
    <property type="entry name" value="FAD-bd"/>
</dbReference>
<dbReference type="GO" id="GO:0004497">
    <property type="term" value="F:monooxygenase activity"/>
    <property type="evidence" value="ECO:0007669"/>
    <property type="project" value="UniProtKB-KW"/>
</dbReference>
<dbReference type="AlphaFoldDB" id="A0A7S1Z053"/>
<evidence type="ECO:0000259" key="3">
    <source>
        <dbReference type="Pfam" id="PF01494"/>
    </source>
</evidence>
<dbReference type="Gene3D" id="3.50.50.60">
    <property type="entry name" value="FAD/NAD(P)-binding domain"/>
    <property type="match status" value="1"/>
</dbReference>
<dbReference type="InterPro" id="IPR050493">
    <property type="entry name" value="FAD-dep_Monooxygenase_BioMet"/>
</dbReference>
<dbReference type="Pfam" id="PF01494">
    <property type="entry name" value="FAD_binding_3"/>
    <property type="match status" value="1"/>
</dbReference>
<dbReference type="PRINTS" id="PR00420">
    <property type="entry name" value="RNGMNOXGNASE"/>
</dbReference>
<name>A0A7S1Z053_9STRA</name>
<keyword evidence="1" id="KW-0560">Oxidoreductase</keyword>
<sequence>MRMLLRLPQRNYLVAGLFLSCSCRLSTSFTPKPTRNTFQRQFTTSSTLASAAKDVTPVIVGGGISGLATAAALQNIAGVSCQILETCTLDEFKNNKAGAGAQLGPNGLKALRAIGGEELMQQCIKKGSVLKGNAIVVPGMPEPMVIPDTTEEETGLPQVFIRWGLLRELLSDQLDDGCEILTGTEHNICGYEVKDDGNVQIISKNKNVDHKEANLIVSAEGVRSKFRYFVNNDKCGIGQDEDINFLIEADIKETGRTNIKAVVPKVMDPESFKSGYTYAWFAQDGGVGCFAGPAGDGHSYWAISIADSVNEETKESVPFIAEDDLRNDLDAVKSELLNRLRGLGSEDCKFAIDLIEDTNPMSVYASRSAEQVKIGPYLQKDGKVVLVGDSAHAMPLSYGQSAAFALEDAAVLACCIRDNNSVESALNAYSERRVSRCVEMTQRSVERAAKAMKGEKAEDVSKWIFQWEIDE</sequence>
<gene>
    <name evidence="4" type="ORF">DBRI1063_LOCUS8138</name>
</gene>
<dbReference type="PANTHER" id="PTHR13789:SF309">
    <property type="entry name" value="PUTATIVE (AFU_ORTHOLOGUE AFUA_6G14510)-RELATED"/>
    <property type="match status" value="1"/>
</dbReference>
<proteinExistence type="predicted"/>
<accession>A0A7S1Z053</accession>
<evidence type="ECO:0000256" key="1">
    <source>
        <dbReference type="ARBA" id="ARBA00023002"/>
    </source>
</evidence>
<dbReference type="EMBL" id="HBGN01012755">
    <property type="protein sequence ID" value="CAD9324570.1"/>
    <property type="molecule type" value="Transcribed_RNA"/>
</dbReference>
<reference evidence="4" key="1">
    <citation type="submission" date="2021-01" db="EMBL/GenBank/DDBJ databases">
        <authorList>
            <person name="Corre E."/>
            <person name="Pelletier E."/>
            <person name="Niang G."/>
            <person name="Scheremetjew M."/>
            <person name="Finn R."/>
            <person name="Kale V."/>
            <person name="Holt S."/>
            <person name="Cochrane G."/>
            <person name="Meng A."/>
            <person name="Brown T."/>
            <person name="Cohen L."/>
        </authorList>
    </citation>
    <scope>NUCLEOTIDE SEQUENCE</scope>
    <source>
        <strain evidence="4">Pop2</strain>
    </source>
</reference>
<dbReference type="GO" id="GO:0071949">
    <property type="term" value="F:FAD binding"/>
    <property type="evidence" value="ECO:0007669"/>
    <property type="project" value="InterPro"/>
</dbReference>
<dbReference type="PROSITE" id="PS51257">
    <property type="entry name" value="PROKAR_LIPOPROTEIN"/>
    <property type="match status" value="1"/>
</dbReference>
<protein>
    <recommendedName>
        <fullName evidence="3">FAD-binding domain-containing protein</fullName>
    </recommendedName>
</protein>
<dbReference type="InterPro" id="IPR036188">
    <property type="entry name" value="FAD/NAD-bd_sf"/>
</dbReference>
<keyword evidence="2" id="KW-0503">Monooxygenase</keyword>